<dbReference type="EMBL" id="FWXZ01000004">
    <property type="protein sequence ID" value="SMC73240.1"/>
    <property type="molecule type" value="Genomic_DNA"/>
</dbReference>
<keyword evidence="2" id="KW-1185">Reference proteome</keyword>
<name>A0AC61PN07_9FIRM</name>
<reference evidence="1" key="1">
    <citation type="submission" date="2017-04" db="EMBL/GenBank/DDBJ databases">
        <authorList>
            <person name="Varghese N."/>
            <person name="Submissions S."/>
        </authorList>
    </citation>
    <scope>NUCLEOTIDE SEQUENCE</scope>
    <source>
        <strain evidence="1">WTE2008</strain>
    </source>
</reference>
<dbReference type="Proteomes" id="UP000192328">
    <property type="component" value="Unassembled WGS sequence"/>
</dbReference>
<accession>A0AC61PN07</accession>
<gene>
    <name evidence="1" type="ORF">SAMN06297397_2244</name>
</gene>
<organism evidence="1 2">
    <name type="scientific">Aristaeella lactis</name>
    <dbReference type="NCBI Taxonomy" id="3046383"/>
    <lineage>
        <taxon>Bacteria</taxon>
        <taxon>Bacillati</taxon>
        <taxon>Bacillota</taxon>
        <taxon>Clostridia</taxon>
        <taxon>Eubacteriales</taxon>
        <taxon>Aristaeellaceae</taxon>
        <taxon>Aristaeella</taxon>
    </lineage>
</organism>
<evidence type="ECO:0000313" key="2">
    <source>
        <dbReference type="Proteomes" id="UP000192328"/>
    </source>
</evidence>
<evidence type="ECO:0000313" key="1">
    <source>
        <dbReference type="EMBL" id="SMC73240.1"/>
    </source>
</evidence>
<proteinExistence type="predicted"/>
<sequence length="187" mass="21787">MIVPIFIQMIEDPVDQDWMTDLYTKYYKLMISTAAFYLGDHQDVEEIVNDSLLSLYEKIDRIRSLEPKALTSYIVITVRNTSFSYLRRRKLINKHFKYLSDSGKENISATDDVERQVEARDQLEIVHGIINTLSENEQAAIRLRFEMGLDCKEIAEILEVSPDAVRQTILRARNHIQKALHRGEVRA</sequence>
<comment type="caution">
    <text evidence="1">The sequence shown here is derived from an EMBL/GenBank/DDBJ whole genome shotgun (WGS) entry which is preliminary data.</text>
</comment>
<protein>
    <submittedName>
        <fullName evidence="1">Sigma-70 region 2</fullName>
    </submittedName>
</protein>